<reference evidence="3 4" key="2">
    <citation type="journal article" date="2017" name="Genome Biol.">
        <title>New reference genome sequences of hot pepper reveal the massive evolution of plant disease-resistance genes by retroduplication.</title>
        <authorList>
            <person name="Kim S."/>
            <person name="Park J."/>
            <person name="Yeom S.I."/>
            <person name="Kim Y.M."/>
            <person name="Seo E."/>
            <person name="Kim K.T."/>
            <person name="Kim M.S."/>
            <person name="Lee J.M."/>
            <person name="Cheong K."/>
            <person name="Shin H.S."/>
            <person name="Kim S.B."/>
            <person name="Han K."/>
            <person name="Lee J."/>
            <person name="Park M."/>
            <person name="Lee H.A."/>
            <person name="Lee H.Y."/>
            <person name="Lee Y."/>
            <person name="Oh S."/>
            <person name="Lee J.H."/>
            <person name="Choi E."/>
            <person name="Choi E."/>
            <person name="Lee S.E."/>
            <person name="Jeon J."/>
            <person name="Kim H."/>
            <person name="Choi G."/>
            <person name="Song H."/>
            <person name="Lee J."/>
            <person name="Lee S.C."/>
            <person name="Kwon J.K."/>
            <person name="Lee H.Y."/>
            <person name="Koo N."/>
            <person name="Hong Y."/>
            <person name="Kim R.W."/>
            <person name="Kang W.H."/>
            <person name="Huh J.H."/>
            <person name="Kang B.C."/>
            <person name="Yang T.J."/>
            <person name="Lee Y.H."/>
            <person name="Bennetzen J.L."/>
            <person name="Choi D."/>
        </authorList>
    </citation>
    <scope>NUCLEOTIDE SEQUENCE [LARGE SCALE GENOMIC DNA]</scope>
    <source>
        <strain evidence="4">cv. CM334</strain>
    </source>
</reference>
<dbReference type="STRING" id="4072.A0A1U8F5A8"/>
<organism evidence="3 4">
    <name type="scientific">Capsicum annuum</name>
    <name type="common">Capsicum pepper</name>
    <dbReference type="NCBI Taxonomy" id="4072"/>
    <lineage>
        <taxon>Eukaryota</taxon>
        <taxon>Viridiplantae</taxon>
        <taxon>Streptophyta</taxon>
        <taxon>Embryophyta</taxon>
        <taxon>Tracheophyta</taxon>
        <taxon>Spermatophyta</taxon>
        <taxon>Magnoliopsida</taxon>
        <taxon>eudicotyledons</taxon>
        <taxon>Gunneridae</taxon>
        <taxon>Pentapetalae</taxon>
        <taxon>asterids</taxon>
        <taxon>lamiids</taxon>
        <taxon>Solanales</taxon>
        <taxon>Solanaceae</taxon>
        <taxon>Solanoideae</taxon>
        <taxon>Capsiceae</taxon>
        <taxon>Capsicum</taxon>
    </lineage>
</organism>
<dbReference type="EMBL" id="AYRZ02000001">
    <property type="protein sequence ID" value="PHT92943.1"/>
    <property type="molecule type" value="Genomic_DNA"/>
</dbReference>
<dbReference type="PANTHER" id="PTHR47990">
    <property type="entry name" value="2-OXOGLUTARATE (2OG) AND FE(II)-DEPENDENT OXYGENASE SUPERFAMILY PROTEIN-RELATED"/>
    <property type="match status" value="1"/>
</dbReference>
<keyword evidence="1" id="KW-0408">Iron</keyword>
<feature type="domain" description="Fe2OG dioxygenase" evidence="2">
    <location>
        <begin position="160"/>
        <end position="262"/>
    </location>
</feature>
<dbReference type="OMA" id="HFCDIVY"/>
<dbReference type="SMR" id="A0A1U8F5A8"/>
<dbReference type="GO" id="GO:0046872">
    <property type="term" value="F:metal ion binding"/>
    <property type="evidence" value="ECO:0007669"/>
    <property type="project" value="UniProtKB-KW"/>
</dbReference>
<accession>A0A1U8F5A8</accession>
<protein>
    <recommendedName>
        <fullName evidence="2">Fe2OG dioxygenase domain-containing protein</fullName>
    </recommendedName>
</protein>
<dbReference type="InterPro" id="IPR027443">
    <property type="entry name" value="IPNS-like_sf"/>
</dbReference>
<dbReference type="InterPro" id="IPR005123">
    <property type="entry name" value="Oxoglu/Fe-dep_dioxygenase_dom"/>
</dbReference>
<evidence type="ECO:0000313" key="3">
    <source>
        <dbReference type="EMBL" id="PHT92943.1"/>
    </source>
</evidence>
<dbReference type="PROSITE" id="PS51471">
    <property type="entry name" value="FE2OG_OXY"/>
    <property type="match status" value="1"/>
</dbReference>
<dbReference type="Gene3D" id="2.60.120.330">
    <property type="entry name" value="B-lactam Antibiotic, Isopenicillin N Synthase, Chain"/>
    <property type="match status" value="1"/>
</dbReference>
<dbReference type="InterPro" id="IPR050231">
    <property type="entry name" value="Iron_ascorbate_oxido_reductase"/>
</dbReference>
<keyword evidence="1" id="KW-0479">Metal-binding</keyword>
<reference evidence="3 4" key="1">
    <citation type="journal article" date="2014" name="Nat. Genet.">
        <title>Genome sequence of the hot pepper provides insights into the evolution of pungency in Capsicum species.</title>
        <authorList>
            <person name="Kim S."/>
            <person name="Park M."/>
            <person name="Yeom S.I."/>
            <person name="Kim Y.M."/>
            <person name="Lee J.M."/>
            <person name="Lee H.A."/>
            <person name="Seo E."/>
            <person name="Choi J."/>
            <person name="Cheong K."/>
            <person name="Kim K.T."/>
            <person name="Jung K."/>
            <person name="Lee G.W."/>
            <person name="Oh S.K."/>
            <person name="Bae C."/>
            <person name="Kim S.B."/>
            <person name="Lee H.Y."/>
            <person name="Kim S.Y."/>
            <person name="Kim M.S."/>
            <person name="Kang B.C."/>
            <person name="Jo Y.D."/>
            <person name="Yang H.B."/>
            <person name="Jeong H.J."/>
            <person name="Kang W.H."/>
            <person name="Kwon J.K."/>
            <person name="Shin C."/>
            <person name="Lim J.Y."/>
            <person name="Park J.H."/>
            <person name="Huh J.H."/>
            <person name="Kim J.S."/>
            <person name="Kim B.D."/>
            <person name="Cohen O."/>
            <person name="Paran I."/>
            <person name="Suh M.C."/>
            <person name="Lee S.B."/>
            <person name="Kim Y.K."/>
            <person name="Shin Y."/>
            <person name="Noh S.J."/>
            <person name="Park J."/>
            <person name="Seo Y.S."/>
            <person name="Kwon S.Y."/>
            <person name="Kim H.A."/>
            <person name="Park J.M."/>
            <person name="Kim H.J."/>
            <person name="Choi S.B."/>
            <person name="Bosland P.W."/>
            <person name="Reeves G."/>
            <person name="Jo S.H."/>
            <person name="Lee B.W."/>
            <person name="Cho H.T."/>
            <person name="Choi H.S."/>
            <person name="Lee M.S."/>
            <person name="Yu Y."/>
            <person name="Do Choi Y."/>
            <person name="Park B.S."/>
            <person name="van Deynze A."/>
            <person name="Ashrafi H."/>
            <person name="Hill T."/>
            <person name="Kim W.T."/>
            <person name="Pai H.S."/>
            <person name="Ahn H.K."/>
            <person name="Yeam I."/>
            <person name="Giovannoni J.J."/>
            <person name="Rose J.K."/>
            <person name="Sorensen I."/>
            <person name="Lee S.J."/>
            <person name="Kim R.W."/>
            <person name="Choi I.Y."/>
            <person name="Choi B.S."/>
            <person name="Lim J.S."/>
            <person name="Lee Y.H."/>
            <person name="Choi D."/>
        </authorList>
    </citation>
    <scope>NUCLEOTIDE SEQUENCE [LARGE SCALE GENOMIC DNA]</scope>
    <source>
        <strain evidence="4">cv. CM334</strain>
    </source>
</reference>
<proteinExistence type="inferred from homology"/>
<evidence type="ECO:0000313" key="4">
    <source>
        <dbReference type="Proteomes" id="UP000222542"/>
    </source>
</evidence>
<dbReference type="Pfam" id="PF03171">
    <property type="entry name" value="2OG-FeII_Oxy"/>
    <property type="match status" value="1"/>
</dbReference>
<dbReference type="InterPro" id="IPR044861">
    <property type="entry name" value="IPNS-like_FE2OG_OXY"/>
</dbReference>
<keyword evidence="1" id="KW-0560">Oxidoreductase</keyword>
<evidence type="ECO:0000259" key="2">
    <source>
        <dbReference type="PROSITE" id="PS51471"/>
    </source>
</evidence>
<name>A0A1U8F5A8_CAPAN</name>
<dbReference type="SUPFAM" id="SSF51197">
    <property type="entry name" value="Clavaminate synthase-like"/>
    <property type="match status" value="1"/>
</dbReference>
<dbReference type="OrthoDB" id="288590at2759"/>
<dbReference type="GO" id="GO:0016706">
    <property type="term" value="F:2-oxoglutarate-dependent dioxygenase activity"/>
    <property type="evidence" value="ECO:0000318"/>
    <property type="project" value="GO_Central"/>
</dbReference>
<dbReference type="KEGG" id="cann:107853326"/>
<comment type="caution">
    <text evidence="3">The sequence shown here is derived from an EMBL/GenBank/DDBJ whole genome shotgun (WGS) entry which is preliminary data.</text>
</comment>
<dbReference type="Proteomes" id="UP000222542">
    <property type="component" value="Unassembled WGS sequence"/>
</dbReference>
<dbReference type="Gramene" id="PHT92943">
    <property type="protein sequence ID" value="PHT92943"/>
    <property type="gene ID" value="T459_00825"/>
</dbReference>
<dbReference type="AlphaFoldDB" id="A0A1U8F5A8"/>
<evidence type="ECO:0000256" key="1">
    <source>
        <dbReference type="RuleBase" id="RU003682"/>
    </source>
</evidence>
<sequence>MASNTIPTIDFCNPNMKPGSEEWESTKAQVIQALEENGCFEAIYDKTPKETEKELFSKLKEEIYPMEEKVKEYVGKPFDKYVKEIPRARYNNFRRTMDLLLPGSIEIFANTFWPEDGNPHFCKMVNSYSSSIKELDAMVKRMIFEGLGLKDRYDEFMDENIFIMRFLNYKKEIPEGNDASVPRLMGHTDSGFLTIVKQGLPGLQVLEKNGEWIEPNVSPNSYIVSAADSMLAYTNGRLKSAFHRVKIAGDTDRFSIILFTSSKPGYIIDTPKELVDEEHPRLYKPYDVTDYYKFISKSAYETGNALKAFNESLN</sequence>
<gene>
    <name evidence="3" type="ORF">T459_00825</name>
</gene>
<keyword evidence="4" id="KW-1185">Reference proteome</keyword>
<comment type="similarity">
    <text evidence="1">Belongs to the iron/ascorbate-dependent oxidoreductase family.</text>
</comment>